<feature type="transmembrane region" description="Helical" evidence="2">
    <location>
        <begin position="244"/>
        <end position="273"/>
    </location>
</feature>
<evidence type="ECO:0000256" key="2">
    <source>
        <dbReference type="SAM" id="Phobius"/>
    </source>
</evidence>
<feature type="transmembrane region" description="Helical" evidence="2">
    <location>
        <begin position="371"/>
        <end position="401"/>
    </location>
</feature>
<evidence type="ECO:0000313" key="4">
    <source>
        <dbReference type="EMBL" id="MBI9116026.1"/>
    </source>
</evidence>
<gene>
    <name evidence="4" type="ORF">JAV76_13485</name>
</gene>
<proteinExistence type="predicted"/>
<dbReference type="EMBL" id="JAEINH010000014">
    <property type="protein sequence ID" value="MBI9116026.1"/>
    <property type="molecule type" value="Genomic_DNA"/>
</dbReference>
<dbReference type="RefSeq" id="WP_198734596.1">
    <property type="nucleotide sequence ID" value="NZ_JAEINH010000014.1"/>
</dbReference>
<evidence type="ECO:0000259" key="3">
    <source>
        <dbReference type="Pfam" id="PF25231"/>
    </source>
</evidence>
<feature type="transmembrane region" description="Helical" evidence="2">
    <location>
        <begin position="332"/>
        <end position="365"/>
    </location>
</feature>
<dbReference type="Proteomes" id="UP000602087">
    <property type="component" value="Unassembled WGS sequence"/>
</dbReference>
<feature type="transmembrane region" description="Helical" evidence="2">
    <location>
        <begin position="279"/>
        <end position="312"/>
    </location>
</feature>
<evidence type="ECO:0000256" key="1">
    <source>
        <dbReference type="SAM" id="MobiDB-lite"/>
    </source>
</evidence>
<comment type="caution">
    <text evidence="4">The sequence shown here is derived from an EMBL/GenBank/DDBJ whole genome shotgun (WGS) entry which is preliminary data.</text>
</comment>
<keyword evidence="5" id="KW-1185">Reference proteome</keyword>
<dbReference type="InterPro" id="IPR057169">
    <property type="entry name" value="DUF7847"/>
</dbReference>
<feature type="domain" description="DUF7847" evidence="3">
    <location>
        <begin position="132"/>
        <end position="392"/>
    </location>
</feature>
<feature type="compositionally biased region" description="Low complexity" evidence="1">
    <location>
        <begin position="32"/>
        <end position="51"/>
    </location>
</feature>
<sequence length="421" mass="42342">MTTPDETPARTPGQEPGPSRGDDAASAPIRFSPPSGAGPSDDGSGSSPVVAPTASTGWGAPAEPPGYASPDYGRYSPGGASGYAEPGKPGQPGHPPQGYGPLTGFGGAPFRPLAARPGIIPLRPLGLGEIYDGAFGAIRANPKVMLGVVALVISAATAVAVALGYILAPTVNLWLDGAVGDVDPTGELGLTGMGGSLSSSVLQSLMVSLASIITTGVLIVAIGRAVLGRSFTVTELWSEVRGKVVGLVVIALVPGLLIGVVTVVAVLAIAAAGASGSEGLLVIVSLLALLGLVAAAAWVTVRLLLAPAAYVLEGQGLLAALKRGWTVSRRSFWRLLGIYVLSVIITNIVSSAIVYPAALVAGLVLSDPNGWGYIVVTAVAQAVAYTITTTFLSSVVALLYIDVRMRREGLDVELAAAADAS</sequence>
<protein>
    <recommendedName>
        <fullName evidence="3">DUF7847 domain-containing protein</fullName>
    </recommendedName>
</protein>
<name>A0A934I879_9MICO</name>
<keyword evidence="2" id="KW-0812">Transmembrane</keyword>
<evidence type="ECO:0000313" key="5">
    <source>
        <dbReference type="Proteomes" id="UP000602087"/>
    </source>
</evidence>
<accession>A0A934I879</accession>
<keyword evidence="2" id="KW-1133">Transmembrane helix</keyword>
<feature type="region of interest" description="Disordered" evidence="1">
    <location>
        <begin position="1"/>
        <end position="105"/>
    </location>
</feature>
<feature type="transmembrane region" description="Helical" evidence="2">
    <location>
        <begin position="144"/>
        <end position="168"/>
    </location>
</feature>
<keyword evidence="2" id="KW-0472">Membrane</keyword>
<dbReference type="Pfam" id="PF25231">
    <property type="entry name" value="DUF7847"/>
    <property type="match status" value="1"/>
</dbReference>
<feature type="transmembrane region" description="Helical" evidence="2">
    <location>
        <begin position="201"/>
        <end position="223"/>
    </location>
</feature>
<organism evidence="4 5">
    <name type="scientific">Sanguibacter suaedae</name>
    <dbReference type="NCBI Taxonomy" id="2795737"/>
    <lineage>
        <taxon>Bacteria</taxon>
        <taxon>Bacillati</taxon>
        <taxon>Actinomycetota</taxon>
        <taxon>Actinomycetes</taxon>
        <taxon>Micrococcales</taxon>
        <taxon>Sanguibacteraceae</taxon>
        <taxon>Sanguibacter</taxon>
    </lineage>
</organism>
<dbReference type="AlphaFoldDB" id="A0A934I879"/>
<reference evidence="4" key="1">
    <citation type="submission" date="2020-12" db="EMBL/GenBank/DDBJ databases">
        <title>Sanguibacter suaedae sp. nov., isolated from Suaeda aralocaspica.</title>
        <authorList>
            <person name="Ma Q."/>
        </authorList>
    </citation>
    <scope>NUCLEOTIDE SEQUENCE</scope>
    <source>
        <strain evidence="4">YZGR15</strain>
    </source>
</reference>